<evidence type="ECO:0000313" key="2">
    <source>
        <dbReference type="Proteomes" id="UP001479436"/>
    </source>
</evidence>
<gene>
    <name evidence="1" type="ORF">K7432_008672</name>
</gene>
<keyword evidence="2" id="KW-1185">Reference proteome</keyword>
<proteinExistence type="predicted"/>
<sequence length="387" mass="44975">MIWADKCLSNAVTTLEDLEEEYKELTMKKLQRMVTKVLTNSGVTELVSYLDTGLIKNIQRNTILYISNSLINELSLFESLRGPVRYSGIMSIFNSDQQLRLNNNNKILLKKSLDQWMVSIAQEKHRLKNYIDNSRILMSRDLKNGLYGIYETIKLKIESTQRKGVKVAAKDSISEKNQKDIIFFKDNEKEVIKQIKQNINTVLHQTVSLKIKSINAELSETLRKLKTELRDKCEDWNIVAFIDQVKIREDSFDAESMKKITAYEVYVARPFISSAFGSKLSRERLCINEENFKRSIDAVIKDLMSRFEDNIFSHLFRHTAEFTNYITKECNGILDAIGISIRKFQNDRVNAIKCLELRINSDLKLNACNNILGQIRRKYLDPKNPDY</sequence>
<organism evidence="1 2">
    <name type="scientific">Basidiobolus ranarum</name>
    <dbReference type="NCBI Taxonomy" id="34480"/>
    <lineage>
        <taxon>Eukaryota</taxon>
        <taxon>Fungi</taxon>
        <taxon>Fungi incertae sedis</taxon>
        <taxon>Zoopagomycota</taxon>
        <taxon>Entomophthoromycotina</taxon>
        <taxon>Basidiobolomycetes</taxon>
        <taxon>Basidiobolales</taxon>
        <taxon>Basidiobolaceae</taxon>
        <taxon>Basidiobolus</taxon>
    </lineage>
</organism>
<evidence type="ECO:0000313" key="1">
    <source>
        <dbReference type="EMBL" id="KAK9764103.1"/>
    </source>
</evidence>
<accession>A0ABR2WRH6</accession>
<dbReference type="Proteomes" id="UP001479436">
    <property type="component" value="Unassembled WGS sequence"/>
</dbReference>
<name>A0ABR2WRH6_9FUNG</name>
<comment type="caution">
    <text evidence="1">The sequence shown here is derived from an EMBL/GenBank/DDBJ whole genome shotgun (WGS) entry which is preliminary data.</text>
</comment>
<dbReference type="EMBL" id="JASJQH010000492">
    <property type="protein sequence ID" value="KAK9764103.1"/>
    <property type="molecule type" value="Genomic_DNA"/>
</dbReference>
<reference evidence="1 2" key="1">
    <citation type="submission" date="2023-04" db="EMBL/GenBank/DDBJ databases">
        <title>Genome of Basidiobolus ranarum AG-B5.</title>
        <authorList>
            <person name="Stajich J.E."/>
            <person name="Carter-House D."/>
            <person name="Gryganskyi A."/>
        </authorList>
    </citation>
    <scope>NUCLEOTIDE SEQUENCE [LARGE SCALE GENOMIC DNA]</scope>
    <source>
        <strain evidence="1 2">AG-B5</strain>
    </source>
</reference>
<protein>
    <submittedName>
        <fullName evidence="1">Uncharacterized protein</fullName>
    </submittedName>
</protein>